<feature type="compositionally biased region" description="Polar residues" evidence="10">
    <location>
        <begin position="172"/>
        <end position="192"/>
    </location>
</feature>
<dbReference type="AlphaFoldDB" id="A0A8H5HTY4"/>
<dbReference type="EMBL" id="JAACJN010000023">
    <property type="protein sequence ID" value="KAF5389216.1"/>
    <property type="molecule type" value="Genomic_DNA"/>
</dbReference>
<dbReference type="Pfam" id="PF10444">
    <property type="entry name" value="Nbl1_Borealin_N"/>
    <property type="match status" value="1"/>
</dbReference>
<evidence type="ECO:0000259" key="11">
    <source>
        <dbReference type="Pfam" id="PF10444"/>
    </source>
</evidence>
<dbReference type="GO" id="GO:0051301">
    <property type="term" value="P:cell division"/>
    <property type="evidence" value="ECO:0007669"/>
    <property type="project" value="UniProtKB-KW"/>
</dbReference>
<dbReference type="GO" id="GO:0032133">
    <property type="term" value="C:chromosome passenger complex"/>
    <property type="evidence" value="ECO:0007669"/>
    <property type="project" value="TreeGrafter"/>
</dbReference>
<feature type="region of interest" description="Disordered" evidence="10">
    <location>
        <begin position="108"/>
        <end position="344"/>
    </location>
</feature>
<name>A0A8H5HTY4_9AGAR</name>
<evidence type="ECO:0000256" key="1">
    <source>
        <dbReference type="ARBA" id="ARBA00004123"/>
    </source>
</evidence>
<comment type="similarity">
    <text evidence="3">Belongs to the borealin family.</text>
</comment>
<evidence type="ECO:0000313" key="13">
    <source>
        <dbReference type="Proteomes" id="UP000518752"/>
    </source>
</evidence>
<feature type="compositionally biased region" description="Polar residues" evidence="10">
    <location>
        <begin position="302"/>
        <end position="344"/>
    </location>
</feature>
<comment type="subcellular location">
    <subcellularLocation>
        <location evidence="2">Chromosome</location>
        <location evidence="2">Centromere</location>
    </subcellularLocation>
    <subcellularLocation>
        <location evidence="1">Nucleus</location>
    </subcellularLocation>
</comment>
<dbReference type="GO" id="GO:0051233">
    <property type="term" value="C:spindle midzone"/>
    <property type="evidence" value="ECO:0007669"/>
    <property type="project" value="TreeGrafter"/>
</dbReference>
<keyword evidence="8" id="KW-0131">Cell cycle</keyword>
<evidence type="ECO:0000256" key="7">
    <source>
        <dbReference type="ARBA" id="ARBA00023242"/>
    </source>
</evidence>
<sequence length="407" mass="44658">MNPRPKYTEEEKNQLLVNLDIEVQHRTGQFRAWLEDQLEGFKIHQENTISRIPKPVRTMTMREFGEKYHGNPVMAATGSQKERLAAQVGDSLGEIDKTERKRKWMAIQETAEDSSRDGESSRSSKSARLTSQTSPKKKAGSSTGPGTAQRARLLASGEKGPGRPRAMMAGSPSPQKSKPPFTTYSRAPSSPSKLPLQRPGHQQTTRVPSSSTFNPTLPAKAPTYPRGIHHQHTASATLRMPRKDEQMLSVNGSPLANPFSPEPQDDNASGGTGDTHRLRRTQSNISVRRDPSFISGLPPRADSQTSFYPGTSSKSHSRNNSDATLAESTAGPSSGLPKSSFETPYTSTKKYTISISTKDGHILEFDPLRTSPKALDALEGITASSKKQAREEMGRLVEAAVDKWRIR</sequence>
<keyword evidence="6" id="KW-0498">Mitosis</keyword>
<organism evidence="12 13">
    <name type="scientific">Collybiopsis confluens</name>
    <dbReference type="NCBI Taxonomy" id="2823264"/>
    <lineage>
        <taxon>Eukaryota</taxon>
        <taxon>Fungi</taxon>
        <taxon>Dikarya</taxon>
        <taxon>Basidiomycota</taxon>
        <taxon>Agaricomycotina</taxon>
        <taxon>Agaricomycetes</taxon>
        <taxon>Agaricomycetidae</taxon>
        <taxon>Agaricales</taxon>
        <taxon>Marasmiineae</taxon>
        <taxon>Omphalotaceae</taxon>
        <taxon>Collybiopsis</taxon>
    </lineage>
</organism>
<keyword evidence="7" id="KW-0539">Nucleus</keyword>
<keyword evidence="5" id="KW-0132">Cell division</keyword>
<evidence type="ECO:0000313" key="12">
    <source>
        <dbReference type="EMBL" id="KAF5389216.1"/>
    </source>
</evidence>
<feature type="domain" description="Borealin N-terminal" evidence="11">
    <location>
        <begin position="11"/>
        <end position="67"/>
    </location>
</feature>
<dbReference type="PANTHER" id="PTHR16040:SF7">
    <property type="entry name" value="AUSTRALIN, ISOFORM A-RELATED"/>
    <property type="match status" value="1"/>
</dbReference>
<dbReference type="InterPro" id="IPR018851">
    <property type="entry name" value="Borealin_N"/>
</dbReference>
<evidence type="ECO:0000256" key="6">
    <source>
        <dbReference type="ARBA" id="ARBA00022776"/>
    </source>
</evidence>
<evidence type="ECO:0000256" key="4">
    <source>
        <dbReference type="ARBA" id="ARBA00022454"/>
    </source>
</evidence>
<keyword evidence="13" id="KW-1185">Reference proteome</keyword>
<dbReference type="GO" id="GO:0000775">
    <property type="term" value="C:chromosome, centromeric region"/>
    <property type="evidence" value="ECO:0007669"/>
    <property type="project" value="UniProtKB-SubCell"/>
</dbReference>
<proteinExistence type="inferred from homology"/>
<dbReference type="GO" id="GO:0000070">
    <property type="term" value="P:mitotic sister chromatid segregation"/>
    <property type="evidence" value="ECO:0007669"/>
    <property type="project" value="TreeGrafter"/>
</dbReference>
<dbReference type="OrthoDB" id="2392550at2759"/>
<dbReference type="GO" id="GO:0005634">
    <property type="term" value="C:nucleus"/>
    <property type="evidence" value="ECO:0007669"/>
    <property type="project" value="UniProtKB-SubCell"/>
</dbReference>
<protein>
    <recommendedName>
        <fullName evidence="11">Borealin N-terminal domain-containing protein</fullName>
    </recommendedName>
</protein>
<comment type="caution">
    <text evidence="12">The sequence shown here is derived from an EMBL/GenBank/DDBJ whole genome shotgun (WGS) entry which is preliminary data.</text>
</comment>
<accession>A0A8H5HTY4</accession>
<evidence type="ECO:0000256" key="2">
    <source>
        <dbReference type="ARBA" id="ARBA00004584"/>
    </source>
</evidence>
<keyword evidence="9" id="KW-0137">Centromere</keyword>
<evidence type="ECO:0000256" key="5">
    <source>
        <dbReference type="ARBA" id="ARBA00022618"/>
    </source>
</evidence>
<evidence type="ECO:0000256" key="3">
    <source>
        <dbReference type="ARBA" id="ARBA00009914"/>
    </source>
</evidence>
<feature type="compositionally biased region" description="Basic and acidic residues" evidence="10">
    <location>
        <begin position="113"/>
        <end position="122"/>
    </location>
</feature>
<dbReference type="InterPro" id="IPR018867">
    <property type="entry name" value="Cell_div_borealin"/>
</dbReference>
<evidence type="ECO:0000256" key="8">
    <source>
        <dbReference type="ARBA" id="ARBA00023306"/>
    </source>
</evidence>
<gene>
    <name evidence="12" type="ORF">D9757_003445</name>
</gene>
<reference evidence="12 13" key="1">
    <citation type="journal article" date="2020" name="ISME J.">
        <title>Uncovering the hidden diversity of litter-decomposition mechanisms in mushroom-forming fungi.</title>
        <authorList>
            <person name="Floudas D."/>
            <person name="Bentzer J."/>
            <person name="Ahren D."/>
            <person name="Johansson T."/>
            <person name="Persson P."/>
            <person name="Tunlid A."/>
        </authorList>
    </citation>
    <scope>NUCLEOTIDE SEQUENCE [LARGE SCALE GENOMIC DNA]</scope>
    <source>
        <strain evidence="12 13">CBS 406.79</strain>
    </source>
</reference>
<evidence type="ECO:0000256" key="10">
    <source>
        <dbReference type="SAM" id="MobiDB-lite"/>
    </source>
</evidence>
<feature type="compositionally biased region" description="Polar residues" evidence="10">
    <location>
        <begin position="200"/>
        <end position="215"/>
    </location>
</feature>
<dbReference type="Proteomes" id="UP000518752">
    <property type="component" value="Unassembled WGS sequence"/>
</dbReference>
<dbReference type="PANTHER" id="PTHR16040">
    <property type="entry name" value="AUSTRALIN, ISOFORM A-RELATED"/>
    <property type="match status" value="1"/>
</dbReference>
<keyword evidence="4" id="KW-0158">Chromosome</keyword>
<evidence type="ECO:0000256" key="9">
    <source>
        <dbReference type="ARBA" id="ARBA00023328"/>
    </source>
</evidence>